<feature type="transmembrane region" description="Helical" evidence="2">
    <location>
        <begin position="103"/>
        <end position="136"/>
    </location>
</feature>
<keyword evidence="4" id="KW-1185">Reference proteome</keyword>
<evidence type="ECO:0000313" key="4">
    <source>
        <dbReference type="Proteomes" id="UP000245590"/>
    </source>
</evidence>
<evidence type="ECO:0000256" key="1">
    <source>
        <dbReference type="SAM" id="MobiDB-lite"/>
    </source>
</evidence>
<reference evidence="3 4" key="1">
    <citation type="submission" date="2018-05" db="EMBL/GenBank/DDBJ databases">
        <title>Brachybacterium sp. M1HQ-2T, whole genome shotgun sequence.</title>
        <authorList>
            <person name="Tuo L."/>
        </authorList>
    </citation>
    <scope>NUCLEOTIDE SEQUENCE [LARGE SCALE GENOMIC DNA]</scope>
    <source>
        <strain evidence="3 4">M1HQ-2</strain>
    </source>
</reference>
<dbReference type="AlphaFoldDB" id="A0A2U2RHL3"/>
<gene>
    <name evidence="3" type="ORF">DEO23_12250</name>
</gene>
<evidence type="ECO:0000313" key="3">
    <source>
        <dbReference type="EMBL" id="PWH05357.1"/>
    </source>
</evidence>
<proteinExistence type="predicted"/>
<keyword evidence="2" id="KW-1133">Transmembrane helix</keyword>
<dbReference type="Proteomes" id="UP000245590">
    <property type="component" value="Unassembled WGS sequence"/>
</dbReference>
<feature type="compositionally biased region" description="Basic and acidic residues" evidence="1">
    <location>
        <begin position="325"/>
        <end position="350"/>
    </location>
</feature>
<feature type="transmembrane region" description="Helical" evidence="2">
    <location>
        <begin position="70"/>
        <end position="91"/>
    </location>
</feature>
<keyword evidence="2" id="KW-0472">Membrane</keyword>
<feature type="transmembrane region" description="Helical" evidence="2">
    <location>
        <begin position="30"/>
        <end position="49"/>
    </location>
</feature>
<feature type="region of interest" description="Disordered" evidence="1">
    <location>
        <begin position="325"/>
        <end position="363"/>
    </location>
</feature>
<organism evidence="3 4">
    <name type="scientific">Brachybacterium endophyticum</name>
    <dbReference type="NCBI Taxonomy" id="2182385"/>
    <lineage>
        <taxon>Bacteria</taxon>
        <taxon>Bacillati</taxon>
        <taxon>Actinomycetota</taxon>
        <taxon>Actinomycetes</taxon>
        <taxon>Micrococcales</taxon>
        <taxon>Dermabacteraceae</taxon>
        <taxon>Brachybacterium</taxon>
    </lineage>
</organism>
<evidence type="ECO:0000256" key="2">
    <source>
        <dbReference type="SAM" id="Phobius"/>
    </source>
</evidence>
<accession>A0A2U2RHL3</accession>
<name>A0A2U2RHL3_9MICO</name>
<comment type="caution">
    <text evidence="3">The sequence shown here is derived from an EMBL/GenBank/DDBJ whole genome shotgun (WGS) entry which is preliminary data.</text>
</comment>
<feature type="transmembrane region" description="Helical" evidence="2">
    <location>
        <begin position="148"/>
        <end position="171"/>
    </location>
</feature>
<protein>
    <submittedName>
        <fullName evidence="3">Uncharacterized protein</fullName>
    </submittedName>
</protein>
<sequence length="363" mass="41955">MYVLLYLVCWGTVIWSIVQFNNLTSTAEAIIYIPTVAFIAAILFGMWRVRALRKKPLRDTVMPGTRWYGFFRGITRLFLIAQILVSGGSIYHFMGDHWDIQPAYVAPIILHAIIVAPFSVPLSILIGPFGFVLLFFETGTEAAARTDIVTMDLLLIGGAFFRLIEGMIFWWGRDVNLFRSLDETRNRLLGQAPSRKSRGKRSRADGSSAAPGMPKAAVEDPAARNARIEEESRKWVAYGEALRLRGWDQVQNELEFRRLDDFSQECISHDLTIRLRDSWDERMKLKKGVGNTRRPNAWRTYPGRPVDRYYLERDFDEWVKKNSADGDITPEARRKYEKEEQRRAYRRDQNESNGGFLWDVDND</sequence>
<feature type="region of interest" description="Disordered" evidence="1">
    <location>
        <begin position="189"/>
        <end position="223"/>
    </location>
</feature>
<keyword evidence="2" id="KW-0812">Transmembrane</keyword>
<dbReference type="EMBL" id="QFKX01000005">
    <property type="protein sequence ID" value="PWH05357.1"/>
    <property type="molecule type" value="Genomic_DNA"/>
</dbReference>